<evidence type="ECO:0000259" key="2">
    <source>
        <dbReference type="PROSITE" id="PS51549"/>
    </source>
</evidence>
<accession>A0ABY5AGQ0</accession>
<proteinExistence type="predicted"/>
<feature type="compositionally biased region" description="Basic and acidic residues" evidence="1">
    <location>
        <begin position="51"/>
        <end position="64"/>
    </location>
</feature>
<feature type="domain" description="DM13" evidence="2">
    <location>
        <begin position="76"/>
        <end position="184"/>
    </location>
</feature>
<gene>
    <name evidence="3" type="ORF">NG665_08370</name>
</gene>
<dbReference type="Pfam" id="PF10517">
    <property type="entry name" value="DM13"/>
    <property type="match status" value="1"/>
</dbReference>
<dbReference type="InterPro" id="IPR019545">
    <property type="entry name" value="DM13_domain"/>
</dbReference>
<reference evidence="3" key="1">
    <citation type="submission" date="2022-06" db="EMBL/GenBank/DDBJ databases">
        <title>Complete Genome Sequence of Arcanobacterium pinnipediorum strain DSM 28752 isolated from a harbour seal.</title>
        <authorList>
            <person name="Borowiak M."/>
            <person name="Kreitlow A."/>
            <person name="Alssahen M."/>
            <person name="Malorny B."/>
            <person name="Laemmler C."/>
            <person name="Prenger-Berninghoff E."/>
            <person name="Siebert U."/>
            <person name="Ploetz M."/>
            <person name="Abdulmawjood A."/>
        </authorList>
    </citation>
    <scope>NUCLEOTIDE SEQUENCE</scope>
    <source>
        <strain evidence="3">DSM 28752</strain>
    </source>
</reference>
<organism evidence="3 4">
    <name type="scientific">Arcanobacterium pinnipediorum</name>
    <dbReference type="NCBI Taxonomy" id="1503041"/>
    <lineage>
        <taxon>Bacteria</taxon>
        <taxon>Bacillati</taxon>
        <taxon>Actinomycetota</taxon>
        <taxon>Actinomycetes</taxon>
        <taxon>Actinomycetales</taxon>
        <taxon>Actinomycetaceae</taxon>
        <taxon>Arcanobacterium</taxon>
    </lineage>
</organism>
<name>A0ABY5AGQ0_9ACTO</name>
<evidence type="ECO:0000313" key="3">
    <source>
        <dbReference type="EMBL" id="USR79369.1"/>
    </source>
</evidence>
<dbReference type="RefSeq" id="WP_252673241.1">
    <property type="nucleotide sequence ID" value="NZ_CP099547.1"/>
</dbReference>
<feature type="region of interest" description="Disordered" evidence="1">
    <location>
        <begin position="41"/>
        <end position="70"/>
    </location>
</feature>
<keyword evidence="4" id="KW-1185">Reference proteome</keyword>
<evidence type="ECO:0000313" key="4">
    <source>
        <dbReference type="Proteomes" id="UP001056109"/>
    </source>
</evidence>
<protein>
    <submittedName>
        <fullName evidence="3">DM13 domain-containing protein</fullName>
    </submittedName>
</protein>
<dbReference type="Proteomes" id="UP001056109">
    <property type="component" value="Chromosome"/>
</dbReference>
<evidence type="ECO:0000256" key="1">
    <source>
        <dbReference type="SAM" id="MobiDB-lite"/>
    </source>
</evidence>
<sequence length="187" mass="20094">MKKIILIAAPILLVVLITAALIFKPWLAFIDKDVNDALPTIPSVSETDSGTSKETDSAMEKQTEDQSNGPAVIAEGTFVTHAHDTTGMARIVRLESGKHQLVFENLDTTNGPDVHVWLSKADVVTGSDGNQTAGNSPHLDVAPIKGNTGNHVYDLPADFNPSEWKSVDLWCDQFSVSFGAAQLTPLN</sequence>
<dbReference type="EMBL" id="CP099547">
    <property type="protein sequence ID" value="USR79369.1"/>
    <property type="molecule type" value="Genomic_DNA"/>
</dbReference>
<dbReference type="PROSITE" id="PS51549">
    <property type="entry name" value="DM13"/>
    <property type="match status" value="1"/>
</dbReference>